<dbReference type="Proteomes" id="UP000032141">
    <property type="component" value="Chromosome C3"/>
</dbReference>
<dbReference type="PANTHER" id="PTHR10903">
    <property type="entry name" value="GTPASE, IMAP FAMILY MEMBER-RELATED"/>
    <property type="match status" value="1"/>
</dbReference>
<comment type="cofactor">
    <cofactor evidence="1">
        <name>Mg(2+)</name>
        <dbReference type="ChEBI" id="CHEBI:18420"/>
    </cofactor>
</comment>
<evidence type="ECO:0000313" key="21">
    <source>
        <dbReference type="Proteomes" id="UP000032141"/>
    </source>
</evidence>
<keyword evidence="10" id="KW-0460">Magnesium</keyword>
<keyword evidence="14" id="KW-0472">Membrane</keyword>
<dbReference type="GO" id="GO:0015031">
    <property type="term" value="P:protein transport"/>
    <property type="evidence" value="ECO:0007669"/>
    <property type="project" value="UniProtKB-KW"/>
</dbReference>
<dbReference type="OMA" id="TKLENRW"/>
<evidence type="ECO:0000256" key="12">
    <source>
        <dbReference type="ARBA" id="ARBA00022989"/>
    </source>
</evidence>
<protein>
    <submittedName>
        <fullName evidence="20">Uncharacterized protein</fullName>
    </submittedName>
</protein>
<feature type="region of interest" description="Disordered" evidence="17">
    <location>
        <begin position="90"/>
        <end position="117"/>
    </location>
</feature>
<evidence type="ECO:0000256" key="4">
    <source>
        <dbReference type="ARBA" id="ARBA00022640"/>
    </source>
</evidence>
<keyword evidence="21" id="KW-1185">Reference proteome</keyword>
<reference evidence="20 21" key="1">
    <citation type="journal article" date="2014" name="Genome Biol.">
        <title>Transcriptome and methylome profiling reveals relics of genome dominance in the mesopolyploid Brassica oleracea.</title>
        <authorList>
            <person name="Parkin I.A."/>
            <person name="Koh C."/>
            <person name="Tang H."/>
            <person name="Robinson S.J."/>
            <person name="Kagale S."/>
            <person name="Clarke W.E."/>
            <person name="Town C.D."/>
            <person name="Nixon J."/>
            <person name="Krishnakumar V."/>
            <person name="Bidwell S.L."/>
            <person name="Denoeud F."/>
            <person name="Belcram H."/>
            <person name="Links M.G."/>
            <person name="Just J."/>
            <person name="Clarke C."/>
            <person name="Bender T."/>
            <person name="Huebert T."/>
            <person name="Mason A.S."/>
            <person name="Pires J.C."/>
            <person name="Barker G."/>
            <person name="Moore J."/>
            <person name="Walley P.G."/>
            <person name="Manoli S."/>
            <person name="Batley J."/>
            <person name="Edwards D."/>
            <person name="Nelson M.N."/>
            <person name="Wang X."/>
            <person name="Paterson A.H."/>
            <person name="King G."/>
            <person name="Bancroft I."/>
            <person name="Chalhoub B."/>
            <person name="Sharpe A.G."/>
        </authorList>
    </citation>
    <scope>NUCLEOTIDE SEQUENCE</scope>
    <source>
        <strain evidence="20 21">cv. TO1000</strain>
    </source>
</reference>
<dbReference type="Pfam" id="PF11886">
    <property type="entry name" value="TOC159_MAD"/>
    <property type="match status" value="1"/>
</dbReference>
<dbReference type="InterPro" id="IPR045058">
    <property type="entry name" value="GIMA/IAN/Toc"/>
</dbReference>
<dbReference type="GO" id="GO:0045036">
    <property type="term" value="P:protein targeting to chloroplast"/>
    <property type="evidence" value="ECO:0007669"/>
    <property type="project" value="TreeGrafter"/>
</dbReference>
<keyword evidence="6" id="KW-0479">Metal-binding</keyword>
<keyword evidence="12" id="KW-1133">Transmembrane helix</keyword>
<evidence type="ECO:0000259" key="18">
    <source>
        <dbReference type="Pfam" id="PF04548"/>
    </source>
</evidence>
<dbReference type="EnsemblPlants" id="Bo3g010640.1">
    <property type="protein sequence ID" value="Bo3g010640.1"/>
    <property type="gene ID" value="Bo3g010640"/>
</dbReference>
<dbReference type="InterPro" id="IPR027417">
    <property type="entry name" value="P-loop_NTPase"/>
</dbReference>
<keyword evidence="3" id="KW-0150">Chloroplast</keyword>
<organism evidence="20 21">
    <name type="scientific">Brassica oleracea var. oleracea</name>
    <dbReference type="NCBI Taxonomy" id="109376"/>
    <lineage>
        <taxon>Eukaryota</taxon>
        <taxon>Viridiplantae</taxon>
        <taxon>Streptophyta</taxon>
        <taxon>Embryophyta</taxon>
        <taxon>Tracheophyta</taxon>
        <taxon>Spermatophyta</taxon>
        <taxon>Magnoliopsida</taxon>
        <taxon>eudicotyledons</taxon>
        <taxon>Gunneridae</taxon>
        <taxon>Pentapetalae</taxon>
        <taxon>rosids</taxon>
        <taxon>malvids</taxon>
        <taxon>Brassicales</taxon>
        <taxon>Brassicaceae</taxon>
        <taxon>Brassiceae</taxon>
        <taxon>Brassica</taxon>
    </lineage>
</organism>
<accession>A0A0D3B1D1</accession>
<comment type="similarity">
    <text evidence="16">Belongs to the TRAFAC class TrmE-Era-EngA-EngB-Septin-like GTPase superfamily. AIG1/Toc34/Toc159-like paraseptin GTPase family. TOC159 subfamily.</text>
</comment>
<dbReference type="Gene3D" id="3.40.50.300">
    <property type="entry name" value="P-loop containing nucleotide triphosphate hydrolases"/>
    <property type="match status" value="1"/>
</dbReference>
<dbReference type="GO" id="GO:0009707">
    <property type="term" value="C:chloroplast outer membrane"/>
    <property type="evidence" value="ECO:0007669"/>
    <property type="project" value="UniProtKB-SubCell"/>
</dbReference>
<dbReference type="HOGENOM" id="CLU_003856_2_0_1"/>
<feature type="domain" description="AIG1-type G" evidence="18">
    <location>
        <begin position="194"/>
        <end position="259"/>
    </location>
</feature>
<evidence type="ECO:0000256" key="14">
    <source>
        <dbReference type="ARBA" id="ARBA00023136"/>
    </source>
</evidence>
<evidence type="ECO:0000256" key="5">
    <source>
        <dbReference type="ARBA" id="ARBA00022692"/>
    </source>
</evidence>
<keyword evidence="7" id="KW-0547">Nucleotide-binding</keyword>
<dbReference type="InterPro" id="IPR024283">
    <property type="entry name" value="TOC159_MAD"/>
</dbReference>
<keyword evidence="9" id="KW-1002">Plastid outer membrane</keyword>
<name>A0A0D3B1D1_BRAOL</name>
<dbReference type="GO" id="GO:0005525">
    <property type="term" value="F:GTP binding"/>
    <property type="evidence" value="ECO:0007669"/>
    <property type="project" value="UniProtKB-KW"/>
</dbReference>
<evidence type="ECO:0000256" key="3">
    <source>
        <dbReference type="ARBA" id="ARBA00022528"/>
    </source>
</evidence>
<evidence type="ECO:0000259" key="19">
    <source>
        <dbReference type="Pfam" id="PF11886"/>
    </source>
</evidence>
<evidence type="ECO:0000256" key="16">
    <source>
        <dbReference type="ARBA" id="ARBA00023775"/>
    </source>
</evidence>
<sequence length="903" mass="98543">MKEKKNADDRIINNNILMISDVDARDDDFHADDVLHEDFEKQKEGSRLNISREIQGSERKSKEASCVSPTSSLPPAPPVLGLGIGAPLLKPTPRRVPRRINGNVSQHAEDPTTTTDETSEKLQLIRVKFLRLSHRLGQTPRNVVVAQCLYWLGLPELSRGISSRVGALISINRAIYMAEQLEAAGGQDPLDFSCTIMLLGKTGVGKSATINSIFDDDHQVKKMCTTDAFQMGTKRVQLVEGFVQGIKVRVIDTPGLSPSWLDTQTQSIDDDMLLLRTITHVLGPSIWSNAIVGLTHAASAPPDGAASSYDMFVTRRCLAIQLDIRQAAGDVRLVNPHVSLVENHPACRTNRAGQKVLPNGQAWKPHLLLLSFASKILAEANALLKLLDGGNNNSPAGRPLARSKAQPLSFFLSSLLESRPPQLPSDDEDHESYQLPPPFKRLTEAEISRLSKSQKKQYRVEFEHQADLEMEAEKERRRPRIILPPIRLVPIPIWYDTNNHPVRSYPPIEISNPCLIVGPVLVTPGWDHDIGYNGLTTEGGWANVKKNIYMSYEGQMTENLKKGANVQLAMASLVVHGEEGNRSTALGFEMQKNTGDELSCTLQSHTDFRKHKAAAGLAVTLLGDSVSAGVKAERKLIANKMFGMDVYGGGAMTSRGDAAYGGSLEAQWLGRFFSTLGLFVVAGHRGLAIGGKIQTQVPIGRSSGLTACANLNSRGAAQVSIRANIFEQLEHAMAILVPLFKKLLSYYSPCSSGLTACANLNSRGAAQVSIRSNIFEQLEHAMAAFVPLFKKLLSYYSPCSSGLTACANLNSRGAAQVSIRSNIFEQLEHAMAAFVPLFKKLLSYYSPCSSGLTACANLNSRGAAQVNIPTNIFEQLEHAMPALVPLLKKLLRAGLLKFLMKSI</sequence>
<evidence type="ECO:0000256" key="8">
    <source>
        <dbReference type="ARBA" id="ARBA00022801"/>
    </source>
</evidence>
<keyword evidence="5" id="KW-0812">Transmembrane</keyword>
<evidence type="ECO:0000256" key="11">
    <source>
        <dbReference type="ARBA" id="ARBA00022927"/>
    </source>
</evidence>
<dbReference type="AlphaFoldDB" id="A0A0D3B1D1"/>
<dbReference type="SUPFAM" id="SSF52540">
    <property type="entry name" value="P-loop containing nucleoside triphosphate hydrolases"/>
    <property type="match status" value="1"/>
</dbReference>
<evidence type="ECO:0000256" key="7">
    <source>
        <dbReference type="ARBA" id="ARBA00022741"/>
    </source>
</evidence>
<keyword evidence="4" id="KW-0934">Plastid</keyword>
<dbReference type="GO" id="GO:0016787">
    <property type="term" value="F:hydrolase activity"/>
    <property type="evidence" value="ECO:0007669"/>
    <property type="project" value="UniProtKB-KW"/>
</dbReference>
<comment type="subcellular location">
    <subcellularLocation>
        <location evidence="15">Plastid</location>
        <location evidence="15">Chloroplast outer membrane</location>
        <topology evidence="15">Single-pass membrane protein</topology>
    </subcellularLocation>
</comment>
<dbReference type="STRING" id="109376.A0A0D3B1D1"/>
<keyword evidence="11" id="KW-0653">Protein transport</keyword>
<proteinExistence type="inferred from homology"/>
<evidence type="ECO:0000256" key="6">
    <source>
        <dbReference type="ARBA" id="ARBA00022723"/>
    </source>
</evidence>
<dbReference type="PANTHER" id="PTHR10903:SF135">
    <property type="entry name" value="TRANSLOCASE OF CHLOROPLAST 120, CHLOROPLASTIC-RELATED"/>
    <property type="match status" value="1"/>
</dbReference>
<evidence type="ECO:0000256" key="2">
    <source>
        <dbReference type="ARBA" id="ARBA00022448"/>
    </source>
</evidence>
<dbReference type="eggNOG" id="ENOG502QR60">
    <property type="taxonomic scope" value="Eukaryota"/>
</dbReference>
<keyword evidence="13" id="KW-0342">GTP-binding</keyword>
<evidence type="ECO:0000256" key="15">
    <source>
        <dbReference type="ARBA" id="ARBA00023766"/>
    </source>
</evidence>
<evidence type="ECO:0000256" key="1">
    <source>
        <dbReference type="ARBA" id="ARBA00001946"/>
    </source>
</evidence>
<feature type="region of interest" description="Disordered" evidence="17">
    <location>
        <begin position="419"/>
        <end position="438"/>
    </location>
</feature>
<feature type="region of interest" description="Disordered" evidence="17">
    <location>
        <begin position="45"/>
        <end position="74"/>
    </location>
</feature>
<dbReference type="GO" id="GO:0046872">
    <property type="term" value="F:metal ion binding"/>
    <property type="evidence" value="ECO:0007669"/>
    <property type="project" value="UniProtKB-KW"/>
</dbReference>
<dbReference type="Gramene" id="Bo3g010640.1">
    <property type="protein sequence ID" value="Bo3g010640.1"/>
    <property type="gene ID" value="Bo3g010640"/>
</dbReference>
<keyword evidence="8" id="KW-0378">Hydrolase</keyword>
<feature type="domain" description="Translocase of chloroplast 159/132 membrane anchor" evidence="19">
    <location>
        <begin position="492"/>
        <end position="745"/>
    </location>
</feature>
<keyword evidence="2" id="KW-0813">Transport</keyword>
<evidence type="ECO:0000256" key="17">
    <source>
        <dbReference type="SAM" id="MobiDB-lite"/>
    </source>
</evidence>
<evidence type="ECO:0000256" key="9">
    <source>
        <dbReference type="ARBA" id="ARBA00022805"/>
    </source>
</evidence>
<evidence type="ECO:0000256" key="13">
    <source>
        <dbReference type="ARBA" id="ARBA00023134"/>
    </source>
</evidence>
<evidence type="ECO:0000313" key="20">
    <source>
        <dbReference type="EnsemblPlants" id="Bo3g010640.1"/>
    </source>
</evidence>
<reference evidence="20" key="2">
    <citation type="submission" date="2015-03" db="UniProtKB">
        <authorList>
            <consortium name="EnsemblPlants"/>
        </authorList>
    </citation>
    <scope>IDENTIFICATION</scope>
</reference>
<dbReference type="Pfam" id="PF04548">
    <property type="entry name" value="AIG1"/>
    <property type="match status" value="1"/>
</dbReference>
<dbReference type="InterPro" id="IPR006703">
    <property type="entry name" value="G_AIG1"/>
</dbReference>
<evidence type="ECO:0000256" key="10">
    <source>
        <dbReference type="ARBA" id="ARBA00022842"/>
    </source>
</evidence>